<dbReference type="Proteomes" id="UP000028701">
    <property type="component" value="Unassembled WGS sequence"/>
</dbReference>
<sequence>MTKKYEKELSLEELAALPDDAIDYSDIPELDDTFWAKAQYIEPERTQQITLRVKKSVVEAYKATGKGYQTRMNSVLESYAQTVLKRGSQRS</sequence>
<dbReference type="EMBL" id="BBJU01000015">
    <property type="protein sequence ID" value="GAK71104.1"/>
    <property type="molecule type" value="Genomic_DNA"/>
</dbReference>
<dbReference type="InterPro" id="IPR025528">
    <property type="entry name" value="BrnA_antitoxin"/>
</dbReference>
<proteinExistence type="predicted"/>
<accession>A0A081CWQ8</accession>
<evidence type="ECO:0000313" key="2">
    <source>
        <dbReference type="Proteomes" id="UP000028701"/>
    </source>
</evidence>
<evidence type="ECO:0008006" key="3">
    <source>
        <dbReference type="Google" id="ProtNLM"/>
    </source>
</evidence>
<dbReference type="eggNOG" id="COG3514">
    <property type="taxonomic scope" value="Bacteria"/>
</dbReference>
<evidence type="ECO:0000313" key="1">
    <source>
        <dbReference type="EMBL" id="GAK71104.1"/>
    </source>
</evidence>
<gene>
    <name evidence="1" type="ORF">RRU01S_15_00280</name>
</gene>
<comment type="caution">
    <text evidence="1">The sequence shown here is derived from an EMBL/GenBank/DDBJ whole genome shotgun (WGS) entry which is preliminary data.</text>
</comment>
<reference evidence="1 2" key="1">
    <citation type="submission" date="2014-08" db="EMBL/GenBank/DDBJ databases">
        <title>Whole genome shotgun sequence of Rhizobium rubi NBRC 13261.</title>
        <authorList>
            <person name="Katano-Makiyama Y."/>
            <person name="Hosoyama A."/>
            <person name="Hashimoto M."/>
            <person name="Hosoyama Y."/>
            <person name="Noguchi M."/>
            <person name="Tsuchikane K."/>
            <person name="Uohara A."/>
            <person name="Ohji S."/>
            <person name="Ichikawa N."/>
            <person name="Kimura A."/>
            <person name="Yamazoe A."/>
            <person name="Fujita N."/>
        </authorList>
    </citation>
    <scope>NUCLEOTIDE SEQUENCE [LARGE SCALE GENOMIC DNA]</scope>
    <source>
        <strain evidence="1 2">NBRC 13261</strain>
    </source>
</reference>
<dbReference type="OrthoDB" id="361944at2"/>
<dbReference type="AlphaFoldDB" id="A0A081CWQ8"/>
<dbReference type="Pfam" id="PF14384">
    <property type="entry name" value="BrnA_antitoxin"/>
    <property type="match status" value="1"/>
</dbReference>
<name>A0A081CWQ8_9HYPH</name>
<dbReference type="RefSeq" id="WP_045230670.1">
    <property type="nucleotide sequence ID" value="NZ_BBJU01000015.1"/>
</dbReference>
<organism evidence="1 2">
    <name type="scientific">Agrobacterium rubi TR3 = NBRC 13261</name>
    <dbReference type="NCBI Taxonomy" id="1368415"/>
    <lineage>
        <taxon>Bacteria</taxon>
        <taxon>Pseudomonadati</taxon>
        <taxon>Pseudomonadota</taxon>
        <taxon>Alphaproteobacteria</taxon>
        <taxon>Hyphomicrobiales</taxon>
        <taxon>Rhizobiaceae</taxon>
        <taxon>Rhizobium/Agrobacterium group</taxon>
        <taxon>Agrobacterium</taxon>
    </lineage>
</organism>
<protein>
    <recommendedName>
        <fullName evidence="3">3-oxoacyl-ACP synthase</fullName>
    </recommendedName>
</protein>